<evidence type="ECO:0000313" key="9">
    <source>
        <dbReference type="EMBL" id="PZX59869.1"/>
    </source>
</evidence>
<comment type="subcellular location">
    <subcellularLocation>
        <location evidence="1">Cell outer membrane</location>
    </subcellularLocation>
</comment>
<dbReference type="EMBL" id="QKZU01000003">
    <property type="protein sequence ID" value="PZX59869.1"/>
    <property type="molecule type" value="Genomic_DNA"/>
</dbReference>
<keyword evidence="5" id="KW-0998">Cell outer membrane</keyword>
<dbReference type="PROSITE" id="PS51257">
    <property type="entry name" value="PROKAR_LIPOPROTEIN"/>
    <property type="match status" value="1"/>
</dbReference>
<feature type="domain" description="RagB/SusD" evidence="7">
    <location>
        <begin position="339"/>
        <end position="506"/>
    </location>
</feature>
<dbReference type="EMBL" id="VORV01000004">
    <property type="protein sequence ID" value="TXD78426.1"/>
    <property type="molecule type" value="Genomic_DNA"/>
</dbReference>
<dbReference type="CDD" id="cd08977">
    <property type="entry name" value="SusD"/>
    <property type="match status" value="1"/>
</dbReference>
<feature type="domain" description="SusD-like N-terminal" evidence="8">
    <location>
        <begin position="95"/>
        <end position="245"/>
    </location>
</feature>
<evidence type="ECO:0000313" key="10">
    <source>
        <dbReference type="EMBL" id="TXD78426.1"/>
    </source>
</evidence>
<organism evidence="9 11">
    <name type="scientific">Algoriphagus ratkowskyi</name>
    <dbReference type="NCBI Taxonomy" id="57028"/>
    <lineage>
        <taxon>Bacteria</taxon>
        <taxon>Pseudomonadati</taxon>
        <taxon>Bacteroidota</taxon>
        <taxon>Cytophagia</taxon>
        <taxon>Cytophagales</taxon>
        <taxon>Cyclobacteriaceae</taxon>
        <taxon>Algoriphagus</taxon>
    </lineage>
</organism>
<evidence type="ECO:0000313" key="12">
    <source>
        <dbReference type="Proteomes" id="UP000321927"/>
    </source>
</evidence>
<evidence type="ECO:0000256" key="3">
    <source>
        <dbReference type="ARBA" id="ARBA00022729"/>
    </source>
</evidence>
<dbReference type="Pfam" id="PF14322">
    <property type="entry name" value="SusD-like_3"/>
    <property type="match status" value="1"/>
</dbReference>
<evidence type="ECO:0000256" key="5">
    <source>
        <dbReference type="ARBA" id="ARBA00023237"/>
    </source>
</evidence>
<sequence length="506" mass="55046">MKKFAIKNIKMVLIGAALVGFTSACEVTDLVPANLIPDSEAFSTAPRIESAVLGVYESAQRGFYSDVVQRGYPFGAANVEQGDLRGEDMYNDQAFYEITYNNSYSPNSANNAGMWISLYRMINRLNIILENLDIAVTNGVLTTEKANAYKGEMLFLRALAHHELLIHFARPFSDNPSSMGIPYRTFGIDDVTKVPDAEAVGRTTVGEDYAQLIKDLDAAEGFLPEGNASRANKGAAIALKSRVKLHMKDWPGVLAEYAKVSSKYAVTASPVTPFRGSASSDNIFSFINSATSNPGTNGALPAMYGNPNLGARGLVKISPIIWRADFWNTEDTRRTLLTTRSALGIFTNKYIDATTFSDPNPILRFSEVVLNAAEANARLGGANTAAAVALLNSVRSRALPTSVPAYTVSDLGENVLTAILNERRIEFLAEGRRWPDIHRLSGEGLMAGIPSKATSRSITSIDFYTTSKTIPMDHSLAYTSNLFVWPIPLAELQNNNTAPIEQNPGY</sequence>
<reference evidence="9 11" key="1">
    <citation type="submission" date="2018-06" db="EMBL/GenBank/DDBJ databases">
        <title>Genomic Encyclopedia of Archaeal and Bacterial Type Strains, Phase II (KMG-II): from individual species to whole genera.</title>
        <authorList>
            <person name="Goeker M."/>
        </authorList>
    </citation>
    <scope>NUCLEOTIDE SEQUENCE [LARGE SCALE GENOMIC DNA]</scope>
    <source>
        <strain evidence="9 11">DSM 22686</strain>
    </source>
</reference>
<comment type="similarity">
    <text evidence="2">Belongs to the SusD family.</text>
</comment>
<feature type="chain" id="PRO_5015850939" evidence="6">
    <location>
        <begin position="25"/>
        <end position="506"/>
    </location>
</feature>
<feature type="signal peptide" evidence="6">
    <location>
        <begin position="1"/>
        <end position="24"/>
    </location>
</feature>
<evidence type="ECO:0000256" key="1">
    <source>
        <dbReference type="ARBA" id="ARBA00004442"/>
    </source>
</evidence>
<evidence type="ECO:0000256" key="4">
    <source>
        <dbReference type="ARBA" id="ARBA00023136"/>
    </source>
</evidence>
<dbReference type="Gene3D" id="1.25.40.390">
    <property type="match status" value="1"/>
</dbReference>
<dbReference type="RefSeq" id="WP_086499713.1">
    <property type="nucleotide sequence ID" value="NZ_MSSV01000003.1"/>
</dbReference>
<dbReference type="Proteomes" id="UP000321927">
    <property type="component" value="Unassembled WGS sequence"/>
</dbReference>
<reference evidence="10 12" key="2">
    <citation type="submission" date="2019-08" db="EMBL/GenBank/DDBJ databases">
        <title>Genome of Algoriphagus ratkowskyi IC026.</title>
        <authorList>
            <person name="Bowman J.P."/>
        </authorList>
    </citation>
    <scope>NUCLEOTIDE SEQUENCE [LARGE SCALE GENOMIC DNA]</scope>
    <source>
        <strain evidence="10 12">IC026</strain>
    </source>
</reference>
<evidence type="ECO:0000256" key="2">
    <source>
        <dbReference type="ARBA" id="ARBA00006275"/>
    </source>
</evidence>
<dbReference type="SUPFAM" id="SSF48452">
    <property type="entry name" value="TPR-like"/>
    <property type="match status" value="1"/>
</dbReference>
<evidence type="ECO:0000259" key="7">
    <source>
        <dbReference type="Pfam" id="PF07980"/>
    </source>
</evidence>
<evidence type="ECO:0000256" key="6">
    <source>
        <dbReference type="SAM" id="SignalP"/>
    </source>
</evidence>
<name>A0A2W7RZ14_9BACT</name>
<dbReference type="AlphaFoldDB" id="A0A2W7RZ14"/>
<accession>A0A2W7RZ14</accession>
<keyword evidence="12" id="KW-1185">Reference proteome</keyword>
<evidence type="ECO:0000313" key="11">
    <source>
        <dbReference type="Proteomes" id="UP000249115"/>
    </source>
</evidence>
<dbReference type="Proteomes" id="UP000249115">
    <property type="component" value="Unassembled WGS sequence"/>
</dbReference>
<evidence type="ECO:0000259" key="8">
    <source>
        <dbReference type="Pfam" id="PF14322"/>
    </source>
</evidence>
<comment type="caution">
    <text evidence="9">The sequence shown here is derived from an EMBL/GenBank/DDBJ whole genome shotgun (WGS) entry which is preliminary data.</text>
</comment>
<keyword evidence="3 6" id="KW-0732">Signal</keyword>
<proteinExistence type="inferred from homology"/>
<gene>
    <name evidence="10" type="ORF">ESW18_06440</name>
    <name evidence="9" type="ORF">LV84_01078</name>
</gene>
<dbReference type="GO" id="GO:0009279">
    <property type="term" value="C:cell outer membrane"/>
    <property type="evidence" value="ECO:0007669"/>
    <property type="project" value="UniProtKB-SubCell"/>
</dbReference>
<protein>
    <submittedName>
        <fullName evidence="9">Putative outer membrane starch-binding protein</fullName>
    </submittedName>
    <submittedName>
        <fullName evidence="10">RagB/SusD family nutrient uptake outer membrane protein</fullName>
    </submittedName>
</protein>
<dbReference type="InterPro" id="IPR033985">
    <property type="entry name" value="SusD-like_N"/>
</dbReference>
<keyword evidence="4" id="KW-0472">Membrane</keyword>
<dbReference type="OrthoDB" id="9792139at2"/>
<dbReference type="InterPro" id="IPR012944">
    <property type="entry name" value="SusD_RagB_dom"/>
</dbReference>
<dbReference type="Pfam" id="PF07980">
    <property type="entry name" value="SusD_RagB"/>
    <property type="match status" value="1"/>
</dbReference>
<dbReference type="InterPro" id="IPR011990">
    <property type="entry name" value="TPR-like_helical_dom_sf"/>
</dbReference>